<dbReference type="PANTHER" id="PTHR44086">
    <property type="entry name" value="THIOSULFATE SULFURTRANSFERASE RDL2, MITOCHONDRIAL-RELATED"/>
    <property type="match status" value="1"/>
</dbReference>
<dbReference type="InterPro" id="IPR001763">
    <property type="entry name" value="Rhodanese-like_dom"/>
</dbReference>
<sequence>MSRSRRSASSVTSRESIVPDRSTQSSNSPSLTLEDVRNQAAREIAMRAVGYGETVDGVRMGVILTLSKEDDEGFLRRVALCIQQNVLQNHVFAVATTGTSTRPDTGANTLLICGAPEEYVQRAVLLASSKFLGRITDTTNDGPVWVAVVREISPASADETALWDALRKSARPPMDPLVPPPGSLSAAALVDAARARLERLTPAKAYSELLQPAVGAPTFLVDIRSAEERTRAGGIHGSLWIDRNALERRFDPRSEERLLIVDRYDLRVILFCEDGRASSLAAVSLQHIGLLNATDIVGGYRAWREARLPVDVPIPPGAQSDIDVADDHTAPSVILILD</sequence>
<dbReference type="PANTHER" id="PTHR44086:SF10">
    <property type="entry name" value="THIOSULFATE SULFURTRANSFERASE_RHODANESE-LIKE DOMAIN-CONTAINING PROTEIN 3"/>
    <property type="match status" value="1"/>
</dbReference>
<dbReference type="AlphaFoldDB" id="A0AAD6VJA0"/>
<dbReference type="Gene3D" id="3.40.250.10">
    <property type="entry name" value="Rhodanese-like domain"/>
    <property type="match status" value="1"/>
</dbReference>
<evidence type="ECO:0000256" key="1">
    <source>
        <dbReference type="SAM" id="MobiDB-lite"/>
    </source>
</evidence>
<feature type="compositionally biased region" description="Polar residues" evidence="1">
    <location>
        <begin position="21"/>
        <end position="31"/>
    </location>
</feature>
<comment type="caution">
    <text evidence="3">The sequence shown here is derived from an EMBL/GenBank/DDBJ whole genome shotgun (WGS) entry which is preliminary data.</text>
</comment>
<name>A0AAD6VJA0_9AGAR</name>
<organism evidence="3 4">
    <name type="scientific">Mycena pura</name>
    <dbReference type="NCBI Taxonomy" id="153505"/>
    <lineage>
        <taxon>Eukaryota</taxon>
        <taxon>Fungi</taxon>
        <taxon>Dikarya</taxon>
        <taxon>Basidiomycota</taxon>
        <taxon>Agaricomycotina</taxon>
        <taxon>Agaricomycetes</taxon>
        <taxon>Agaricomycetidae</taxon>
        <taxon>Agaricales</taxon>
        <taxon>Marasmiineae</taxon>
        <taxon>Mycenaceae</taxon>
        <taxon>Mycena</taxon>
    </lineage>
</organism>
<feature type="region of interest" description="Disordered" evidence="1">
    <location>
        <begin position="1"/>
        <end position="34"/>
    </location>
</feature>
<dbReference type="GO" id="GO:0004792">
    <property type="term" value="F:thiosulfate-cyanide sulfurtransferase activity"/>
    <property type="evidence" value="ECO:0007669"/>
    <property type="project" value="TreeGrafter"/>
</dbReference>
<evidence type="ECO:0000259" key="2">
    <source>
        <dbReference type="PROSITE" id="PS50206"/>
    </source>
</evidence>
<dbReference type="EMBL" id="JARJCW010000022">
    <property type="protein sequence ID" value="KAJ7213125.1"/>
    <property type="molecule type" value="Genomic_DNA"/>
</dbReference>
<gene>
    <name evidence="3" type="ORF">GGX14DRAFT_620281</name>
</gene>
<feature type="compositionally biased region" description="Low complexity" evidence="1">
    <location>
        <begin position="7"/>
        <end position="16"/>
    </location>
</feature>
<keyword evidence="4" id="KW-1185">Reference proteome</keyword>
<feature type="domain" description="Rhodanese" evidence="2">
    <location>
        <begin position="214"/>
        <end position="312"/>
    </location>
</feature>
<evidence type="ECO:0000313" key="3">
    <source>
        <dbReference type="EMBL" id="KAJ7213125.1"/>
    </source>
</evidence>
<accession>A0AAD6VJA0</accession>
<proteinExistence type="predicted"/>
<dbReference type="Proteomes" id="UP001219525">
    <property type="component" value="Unassembled WGS sequence"/>
</dbReference>
<reference evidence="3" key="1">
    <citation type="submission" date="2023-03" db="EMBL/GenBank/DDBJ databases">
        <title>Massive genome expansion in bonnet fungi (Mycena s.s.) driven by repeated elements and novel gene families across ecological guilds.</title>
        <authorList>
            <consortium name="Lawrence Berkeley National Laboratory"/>
            <person name="Harder C.B."/>
            <person name="Miyauchi S."/>
            <person name="Viragh M."/>
            <person name="Kuo A."/>
            <person name="Thoen E."/>
            <person name="Andreopoulos B."/>
            <person name="Lu D."/>
            <person name="Skrede I."/>
            <person name="Drula E."/>
            <person name="Henrissat B."/>
            <person name="Morin E."/>
            <person name="Kohler A."/>
            <person name="Barry K."/>
            <person name="LaButti K."/>
            <person name="Morin E."/>
            <person name="Salamov A."/>
            <person name="Lipzen A."/>
            <person name="Mereny Z."/>
            <person name="Hegedus B."/>
            <person name="Baldrian P."/>
            <person name="Stursova M."/>
            <person name="Weitz H."/>
            <person name="Taylor A."/>
            <person name="Grigoriev I.V."/>
            <person name="Nagy L.G."/>
            <person name="Martin F."/>
            <person name="Kauserud H."/>
        </authorList>
    </citation>
    <scope>NUCLEOTIDE SEQUENCE</scope>
    <source>
        <strain evidence="3">9144</strain>
    </source>
</reference>
<evidence type="ECO:0000313" key="4">
    <source>
        <dbReference type="Proteomes" id="UP001219525"/>
    </source>
</evidence>
<dbReference type="PROSITE" id="PS50206">
    <property type="entry name" value="RHODANESE_3"/>
    <property type="match status" value="1"/>
</dbReference>
<dbReference type="SUPFAM" id="SSF52821">
    <property type="entry name" value="Rhodanese/Cell cycle control phosphatase"/>
    <property type="match status" value="1"/>
</dbReference>
<dbReference type="SMART" id="SM00450">
    <property type="entry name" value="RHOD"/>
    <property type="match status" value="1"/>
</dbReference>
<protein>
    <recommendedName>
        <fullName evidence="2">Rhodanese domain-containing protein</fullName>
    </recommendedName>
</protein>
<dbReference type="Pfam" id="PF00581">
    <property type="entry name" value="Rhodanese"/>
    <property type="match status" value="1"/>
</dbReference>
<dbReference type="InterPro" id="IPR036873">
    <property type="entry name" value="Rhodanese-like_dom_sf"/>
</dbReference>